<proteinExistence type="predicted"/>
<protein>
    <submittedName>
        <fullName evidence="1">Uncharacterized protein</fullName>
    </submittedName>
</protein>
<evidence type="ECO:0000313" key="1">
    <source>
        <dbReference type="EMBL" id="KHD85685.1"/>
    </source>
</evidence>
<comment type="caution">
    <text evidence="1">The sequence shown here is derived from an EMBL/GenBank/DDBJ whole genome shotgun (WGS) entry which is preliminary data.</text>
</comment>
<dbReference type="AlphaFoldDB" id="A0A0A6VBS3"/>
<accession>A0A0A6VBS3</accession>
<organism evidence="1 2">
    <name type="scientific">Heyndrickxia ginsengihumi</name>
    <dbReference type="NCBI Taxonomy" id="363870"/>
    <lineage>
        <taxon>Bacteria</taxon>
        <taxon>Bacillati</taxon>
        <taxon>Bacillota</taxon>
        <taxon>Bacilli</taxon>
        <taxon>Bacillales</taxon>
        <taxon>Bacillaceae</taxon>
        <taxon>Heyndrickxia</taxon>
    </lineage>
</organism>
<sequence length="77" mass="8473">MALATDIIAFQIVEKNAFKLFQTLLATLFIPFHRVAKNVAIGCQIGAVIATITFHAAIKREEMTVHAALITSFTNKK</sequence>
<reference evidence="1 2" key="1">
    <citation type="submission" date="2014-10" db="EMBL/GenBank/DDBJ databases">
        <title>Draft genome of phytase producing Bacillus ginsengihumi strain M2.11.</title>
        <authorList>
            <person name="Toymentseva A."/>
            <person name="Boulygina E.A."/>
            <person name="Kazakov S.V."/>
            <person name="Kayumov I."/>
            <person name="Suleimanova A.D."/>
            <person name="Mardanova A.M."/>
            <person name="Maria S.N."/>
            <person name="Sergey M.Y."/>
            <person name="Sharipova M.R."/>
        </authorList>
    </citation>
    <scope>NUCLEOTIDE SEQUENCE [LARGE SCALE GENOMIC DNA]</scope>
    <source>
        <strain evidence="1 2">M2.11</strain>
    </source>
</reference>
<evidence type="ECO:0000313" key="2">
    <source>
        <dbReference type="Proteomes" id="UP000030588"/>
    </source>
</evidence>
<dbReference type="RefSeq" id="WP_035354211.1">
    <property type="nucleotide sequence ID" value="NZ_JRUN01000018.1"/>
</dbReference>
<name>A0A0A6VBS3_9BACI</name>
<dbReference type="STRING" id="363870.NG54_07950"/>
<gene>
    <name evidence="1" type="ORF">NG54_07950</name>
</gene>
<dbReference type="EMBL" id="JRUN01000018">
    <property type="protein sequence ID" value="KHD85685.1"/>
    <property type="molecule type" value="Genomic_DNA"/>
</dbReference>
<dbReference type="Proteomes" id="UP000030588">
    <property type="component" value="Unassembled WGS sequence"/>
</dbReference>